<organism evidence="1">
    <name type="scientific">Talaromyces marneffei PM1</name>
    <dbReference type="NCBI Taxonomy" id="1077442"/>
    <lineage>
        <taxon>Eukaryota</taxon>
        <taxon>Fungi</taxon>
        <taxon>Dikarya</taxon>
        <taxon>Ascomycota</taxon>
        <taxon>Pezizomycotina</taxon>
        <taxon>Eurotiomycetes</taxon>
        <taxon>Eurotiomycetidae</taxon>
        <taxon>Eurotiales</taxon>
        <taxon>Trichocomaceae</taxon>
        <taxon>Talaromyces</taxon>
        <taxon>Talaromyces sect. Talaromyces</taxon>
    </lineage>
</organism>
<sequence length="365" mass="41237">MDEPTHVIDPDGEVIIVLKDANLPFAVWPDEGPADEQSLQQSETGKETEEQCFRIKVSAKHLASPVFKACLLGGWNESSTFLENGSTTLTVSGWDLEAFLIVMRIIHSQNNQLPRRVSLELFAKITVIVDYYKCKDAIAFFSDIWLDDLESKSDLHLAGAFSRDHMLWMWVSWVFRRDGIFRRSTAVALKYSKIHISSLGLPLSTKLISSSLVKPGYAIINSSHMFANGLSPAPSTPFLGIGYQGLVDKVCKFEPPKWHEDRSERHTCSSSRYGYEQLRKLTTDEIVVFKAHNILVGDDGHLSGFLDWESAGWYPEYREYTTAMCFGRGSRWFQVVSRIGGDQYLEELESDIALNSLIVDSYIAM</sequence>
<evidence type="ECO:0008006" key="2">
    <source>
        <dbReference type="Google" id="ProtNLM"/>
    </source>
</evidence>
<gene>
    <name evidence="1" type="ORF">GQ26_0041320</name>
</gene>
<dbReference type="HOGENOM" id="CLU_835667_0_0_1"/>
<reference evidence="1" key="2">
    <citation type="journal article" date="2014" name="PLoS Genet.">
        <title>Signature gene expression reveals novel clues to the molecular mechanisms of dimorphic transition in Penicillium marneffei.</title>
        <authorList>
            <person name="Yang E."/>
            <person name="Wang G."/>
            <person name="Cai J."/>
            <person name="Woo P.C."/>
            <person name="Lau S.K."/>
            <person name="Yuen K.-Y."/>
            <person name="Chow W.-N."/>
            <person name="Lin X."/>
        </authorList>
    </citation>
    <scope>NUCLEOTIDE SEQUENCE</scope>
    <source>
        <strain evidence="1">PM1</strain>
    </source>
</reference>
<reference key="1">
    <citation type="journal article" date="2014" name="PLoS Genet.">
        <title>Signature Gene Expression Reveals Novel Clues to the Molecular Mechanisms of Dimorphic Transition in Penicillium marneffei.</title>
        <authorList>
            <person name="Yang E."/>
            <person name="Wang G."/>
            <person name="Cai J."/>
            <person name="Woo P.C."/>
            <person name="Lau S.K."/>
            <person name="Yuen K.-Y."/>
            <person name="Chow W.-N."/>
            <person name="Lin X."/>
        </authorList>
    </citation>
    <scope>NUCLEOTIDE SEQUENCE [LARGE SCALE GENOMIC DNA]</scope>
    <source>
        <strain>PM1</strain>
    </source>
</reference>
<comment type="caution">
    <text evidence="1">The sequence shown here is derived from an EMBL/GenBank/DDBJ whole genome shotgun (WGS) entry which is preliminary data.</text>
</comment>
<dbReference type="AlphaFoldDB" id="A0A093VHQ4"/>
<protein>
    <recommendedName>
        <fullName evidence="2">BTB domain-containing protein</fullName>
    </recommendedName>
</protein>
<accession>A0A093VHQ4</accession>
<proteinExistence type="predicted"/>
<name>A0A093VHQ4_TALMA</name>
<evidence type="ECO:0000313" key="1">
    <source>
        <dbReference type="EMBL" id="KFX51715.1"/>
    </source>
</evidence>
<dbReference type="EMBL" id="JPOX01000004">
    <property type="protein sequence ID" value="KFX51715.1"/>
    <property type="molecule type" value="Genomic_DNA"/>
</dbReference>